<dbReference type="GO" id="GO:0000145">
    <property type="term" value="C:exocyst"/>
    <property type="evidence" value="ECO:0007669"/>
    <property type="project" value="TreeGrafter"/>
</dbReference>
<protein>
    <recommendedName>
        <fullName evidence="2">Exocyst complex component 5</fullName>
    </recommendedName>
    <alternativeName>
        <fullName evidence="6">Exocyst complex component Sec10</fullName>
    </alternativeName>
</protein>
<dbReference type="CTD" id="42863"/>
<dbReference type="Pfam" id="PF20667">
    <property type="entry name" value="Sec10_N"/>
    <property type="match status" value="1"/>
</dbReference>
<keyword evidence="3" id="KW-0813">Transport</keyword>
<dbReference type="Pfam" id="PF07393">
    <property type="entry name" value="Sec10_HB"/>
    <property type="match status" value="1"/>
</dbReference>
<evidence type="ECO:0000256" key="3">
    <source>
        <dbReference type="ARBA" id="ARBA00022448"/>
    </source>
</evidence>
<accession>A0A8B8G9S5</accession>
<evidence type="ECO:0000313" key="10">
    <source>
        <dbReference type="Proteomes" id="UP000694846"/>
    </source>
</evidence>
<organism evidence="10 11">
    <name type="scientific">Sipha flava</name>
    <name type="common">yellow sugarcane aphid</name>
    <dbReference type="NCBI Taxonomy" id="143950"/>
    <lineage>
        <taxon>Eukaryota</taxon>
        <taxon>Metazoa</taxon>
        <taxon>Ecdysozoa</taxon>
        <taxon>Arthropoda</taxon>
        <taxon>Hexapoda</taxon>
        <taxon>Insecta</taxon>
        <taxon>Pterygota</taxon>
        <taxon>Neoptera</taxon>
        <taxon>Paraneoptera</taxon>
        <taxon>Hemiptera</taxon>
        <taxon>Sternorrhyncha</taxon>
        <taxon>Aphidomorpha</taxon>
        <taxon>Aphidoidea</taxon>
        <taxon>Aphididae</taxon>
        <taxon>Sipha</taxon>
    </lineage>
</organism>
<dbReference type="GO" id="GO:0006887">
    <property type="term" value="P:exocytosis"/>
    <property type="evidence" value="ECO:0007669"/>
    <property type="project" value="UniProtKB-KW"/>
</dbReference>
<evidence type="ECO:0000256" key="7">
    <source>
        <dbReference type="SAM" id="Coils"/>
    </source>
</evidence>
<proteinExistence type="inferred from homology"/>
<dbReference type="PANTHER" id="PTHR12100:SF0">
    <property type="entry name" value="EXOCYST COMPLEX COMPONENT 5"/>
    <property type="match status" value="1"/>
</dbReference>
<gene>
    <name evidence="11" type="primary">LOC112690221</name>
</gene>
<keyword evidence="5 7" id="KW-0175">Coiled coil</keyword>
<evidence type="ECO:0000259" key="9">
    <source>
        <dbReference type="Pfam" id="PF20667"/>
    </source>
</evidence>
<evidence type="ECO:0000313" key="11">
    <source>
        <dbReference type="RefSeq" id="XP_025419969.1"/>
    </source>
</evidence>
<dbReference type="OrthoDB" id="125856at2759"/>
<sequence>MMQQYMKEMEQEPYDPDEFVERLAYRVFGNNEDNDNTVIDDVQDTFVQAIKDLKFLQERQKRKCEKLEQVCREKESLYAVQIQSLQEQNKAGILIFQNLDERINYVATKVIHVGDQLESINTPRSRAVQVHKLIGYLEEFMSAGPLSVDIFNDPSKIDEAADVIQKLFPIAQELPPGKFEEAKMKIVKKYDEIERSLIEEFIKCHSQKNLTRMKEVAAILTHFKGYSQCVDAFIEYSQANSLSGKNLFADIIPVCENNLKIIEAVFTNPDQVMAKFILNIYQLKLQNYIITILSEVKDKDIANYLEKLSQLYKKTTILSKNLSRLNIGNDDMFLNKMQKNIFQKYLDAYFFSELKNLKDKFLTILQRFYESKGHQKKQIQVGGFQELRRDLQTVISTRTNFNIMHIEDYGGETFLSEYVATSLLQEFNQALDRCCTLSSSSDIPSNSYQIFELLSSYLIDDYVDYGLELAIQSVPIPEAKTHDPPNVYFFDVIKQVNKIILLFENQISDALVPLIITTPKYSQCVSLKKKKLEQVESKIDFGLDRSLNAITGWIKICLTSEQKKSDFKPDSDVDTMTSVACKCVVQYLSANIKHIRECLDTKNAELVLAELGIKFHRIIYEHLLQYTYNSAGAMCAICDVNEYRKCVKDLGSSLVIDLFDTLHALCNLLLVKHENLKQVCYGDTLVGLDHSILSNFIQLRSDFKSQKLAVLLKNLTSR</sequence>
<evidence type="ECO:0000256" key="4">
    <source>
        <dbReference type="ARBA" id="ARBA00022483"/>
    </source>
</evidence>
<dbReference type="InterPro" id="IPR048625">
    <property type="entry name" value="Sec10_N"/>
</dbReference>
<evidence type="ECO:0000259" key="8">
    <source>
        <dbReference type="Pfam" id="PF07393"/>
    </source>
</evidence>
<dbReference type="InterPro" id="IPR048627">
    <property type="entry name" value="Sec10_HB"/>
</dbReference>
<evidence type="ECO:0000256" key="1">
    <source>
        <dbReference type="ARBA" id="ARBA00006572"/>
    </source>
</evidence>
<feature type="domain" description="Exocyst complex component Sec10-like alpha-helical bundle" evidence="8">
    <location>
        <begin position="159"/>
        <end position="709"/>
    </location>
</feature>
<dbReference type="GO" id="GO:0006893">
    <property type="term" value="P:Golgi to plasma membrane transport"/>
    <property type="evidence" value="ECO:0007669"/>
    <property type="project" value="TreeGrafter"/>
</dbReference>
<feature type="domain" description="Exocyst complex component Sec10 N-terminal" evidence="9">
    <location>
        <begin position="41"/>
        <end position="147"/>
    </location>
</feature>
<keyword evidence="10" id="KW-1185">Reference proteome</keyword>
<dbReference type="RefSeq" id="XP_025419969.1">
    <property type="nucleotide sequence ID" value="XM_025564184.1"/>
</dbReference>
<dbReference type="AlphaFoldDB" id="A0A8B8G9S5"/>
<evidence type="ECO:0000256" key="5">
    <source>
        <dbReference type="ARBA" id="ARBA00023054"/>
    </source>
</evidence>
<comment type="similarity">
    <text evidence="1">Belongs to the SEC10 family.</text>
</comment>
<dbReference type="InterPro" id="IPR009976">
    <property type="entry name" value="Sec10-like"/>
</dbReference>
<dbReference type="Proteomes" id="UP000694846">
    <property type="component" value="Unplaced"/>
</dbReference>
<name>A0A8B8G9S5_9HEMI</name>
<dbReference type="GeneID" id="112690221"/>
<evidence type="ECO:0000256" key="6">
    <source>
        <dbReference type="ARBA" id="ARBA00031471"/>
    </source>
</evidence>
<dbReference type="PANTHER" id="PTHR12100">
    <property type="entry name" value="SEC10"/>
    <property type="match status" value="1"/>
</dbReference>
<keyword evidence="4" id="KW-0268">Exocytosis</keyword>
<feature type="coiled-coil region" evidence="7">
    <location>
        <begin position="39"/>
        <end position="77"/>
    </location>
</feature>
<reference evidence="11" key="1">
    <citation type="submission" date="2025-08" db="UniProtKB">
        <authorList>
            <consortium name="RefSeq"/>
        </authorList>
    </citation>
    <scope>IDENTIFICATION</scope>
    <source>
        <tissue evidence="11">Whole body</tissue>
    </source>
</reference>
<evidence type="ECO:0000256" key="2">
    <source>
        <dbReference type="ARBA" id="ARBA00017524"/>
    </source>
</evidence>